<reference evidence="2" key="2">
    <citation type="journal article" date="2016" name="Sci. Rep.">
        <title>Dictyocaulus viviparus genome, variome and transcriptome elucidate lungworm biology and support future intervention.</title>
        <authorList>
            <person name="McNulty S.N."/>
            <person name="Strube C."/>
            <person name="Rosa B.A."/>
            <person name="Martin J.C."/>
            <person name="Tyagi R."/>
            <person name="Choi Y.J."/>
            <person name="Wang Q."/>
            <person name="Hallsworth Pepin K."/>
            <person name="Zhang X."/>
            <person name="Ozersky P."/>
            <person name="Wilson R.K."/>
            <person name="Sternberg P.W."/>
            <person name="Gasser R.B."/>
            <person name="Mitreva M."/>
        </authorList>
    </citation>
    <scope>NUCLEOTIDE SEQUENCE [LARGE SCALE GENOMIC DNA]</scope>
    <source>
        <strain evidence="2">HannoverDv2000</strain>
    </source>
</reference>
<proteinExistence type="predicted"/>
<gene>
    <name evidence="1" type="ORF">DICVIV_07807</name>
</gene>
<dbReference type="AlphaFoldDB" id="A0A0D8XQR8"/>
<reference evidence="1 2" key="1">
    <citation type="submission" date="2013-11" db="EMBL/GenBank/DDBJ databases">
        <title>Draft genome of the bovine lungworm Dictyocaulus viviparus.</title>
        <authorList>
            <person name="Mitreva M."/>
        </authorList>
    </citation>
    <scope>NUCLEOTIDE SEQUENCE [LARGE SCALE GENOMIC DNA]</scope>
    <source>
        <strain evidence="1 2">HannoverDv2000</strain>
    </source>
</reference>
<dbReference type="EMBL" id="KN716368">
    <property type="protein sequence ID" value="KJH46117.1"/>
    <property type="molecule type" value="Genomic_DNA"/>
</dbReference>
<evidence type="ECO:0000313" key="1">
    <source>
        <dbReference type="EMBL" id="KJH46117.1"/>
    </source>
</evidence>
<protein>
    <submittedName>
        <fullName evidence="1">Uncharacterized protein</fullName>
    </submittedName>
</protein>
<organism evidence="1 2">
    <name type="scientific">Dictyocaulus viviparus</name>
    <name type="common">Bovine lungworm</name>
    <dbReference type="NCBI Taxonomy" id="29172"/>
    <lineage>
        <taxon>Eukaryota</taxon>
        <taxon>Metazoa</taxon>
        <taxon>Ecdysozoa</taxon>
        <taxon>Nematoda</taxon>
        <taxon>Chromadorea</taxon>
        <taxon>Rhabditida</taxon>
        <taxon>Rhabditina</taxon>
        <taxon>Rhabditomorpha</taxon>
        <taxon>Strongyloidea</taxon>
        <taxon>Metastrongylidae</taxon>
        <taxon>Dictyocaulus</taxon>
    </lineage>
</organism>
<keyword evidence="2" id="KW-1185">Reference proteome</keyword>
<evidence type="ECO:0000313" key="2">
    <source>
        <dbReference type="Proteomes" id="UP000053766"/>
    </source>
</evidence>
<dbReference type="Proteomes" id="UP000053766">
    <property type="component" value="Unassembled WGS sequence"/>
</dbReference>
<name>A0A0D8XQR8_DICVI</name>
<accession>A0A0D8XQR8</accession>
<sequence length="93" mass="10801">MLFFAEFLHKDEHAQTSLATCIMTKWIIPDADQQTMISLTRKEAWLHIRYVGKKAMLLKDGPNQKGMLQEKPNNKFILGGQEKPLLLRIVTYK</sequence>